<keyword evidence="9" id="KW-0675">Receptor</keyword>
<comment type="similarity">
    <text evidence="7">Belongs to the TonB-dependent receptor family.</text>
</comment>
<keyword evidence="3" id="KW-0406">Ion transport</keyword>
<dbReference type="RefSeq" id="WP_260044318.1">
    <property type="nucleotide sequence ID" value="NZ_JANZXA010000002.1"/>
</dbReference>
<comment type="caution">
    <text evidence="9">The sequence shown here is derived from an EMBL/GenBank/DDBJ whole genome shotgun (WGS) entry which is preliminary data.</text>
</comment>
<evidence type="ECO:0000259" key="8">
    <source>
        <dbReference type="SMART" id="SM00965"/>
    </source>
</evidence>
<name>A0ABT2I1X8_9SPHN</name>
<dbReference type="Pfam" id="PF07660">
    <property type="entry name" value="STN"/>
    <property type="match status" value="1"/>
</dbReference>
<keyword evidence="2" id="KW-0813">Transport</keyword>
<dbReference type="InterPro" id="IPR000531">
    <property type="entry name" value="Beta-barrel_TonB"/>
</dbReference>
<dbReference type="InterPro" id="IPR037066">
    <property type="entry name" value="Plug_dom_sf"/>
</dbReference>
<dbReference type="Proteomes" id="UP001165583">
    <property type="component" value="Unassembled WGS sequence"/>
</dbReference>
<keyword evidence="4" id="KW-0408">Iron</keyword>
<dbReference type="InterPro" id="IPR012910">
    <property type="entry name" value="Plug_dom"/>
</dbReference>
<evidence type="ECO:0000313" key="10">
    <source>
        <dbReference type="Proteomes" id="UP001165583"/>
    </source>
</evidence>
<dbReference type="InterPro" id="IPR036942">
    <property type="entry name" value="Beta-barrel_TonB_sf"/>
</dbReference>
<dbReference type="InterPro" id="IPR011662">
    <property type="entry name" value="Secretin/TonB_short_N"/>
</dbReference>
<evidence type="ECO:0000256" key="7">
    <source>
        <dbReference type="RuleBase" id="RU003357"/>
    </source>
</evidence>
<dbReference type="Gene3D" id="2.40.170.20">
    <property type="entry name" value="TonB-dependent receptor, beta-barrel domain"/>
    <property type="match status" value="1"/>
</dbReference>
<reference evidence="9" key="1">
    <citation type="submission" date="2022-09" db="EMBL/GenBank/DDBJ databases">
        <title>Novosphingobium sp. Nov., a polycyclic aromatic hydrocarbon-degrading bacterium isolated form mangrove sediments in HongKong.</title>
        <authorList>
            <person name="Hu Z."/>
        </authorList>
    </citation>
    <scope>NUCLEOTIDE SEQUENCE</scope>
    <source>
        <strain evidence="9">HK4-1</strain>
    </source>
</reference>
<evidence type="ECO:0000256" key="4">
    <source>
        <dbReference type="ARBA" id="ARBA00023004"/>
    </source>
</evidence>
<evidence type="ECO:0000256" key="1">
    <source>
        <dbReference type="ARBA" id="ARBA00004442"/>
    </source>
</evidence>
<dbReference type="Pfam" id="PF00593">
    <property type="entry name" value="TonB_dep_Rec_b-barrel"/>
    <property type="match status" value="1"/>
</dbReference>
<protein>
    <submittedName>
        <fullName evidence="9">TonB-dependent receptor</fullName>
    </submittedName>
</protein>
<dbReference type="SUPFAM" id="SSF56935">
    <property type="entry name" value="Porins"/>
    <property type="match status" value="1"/>
</dbReference>
<dbReference type="SMART" id="SM00965">
    <property type="entry name" value="STN"/>
    <property type="match status" value="1"/>
</dbReference>
<organism evidence="9 10">
    <name type="scientific">Novosphingobium mangrovi</name>
    <name type="common">ex Huang et al. 2023</name>
    <dbReference type="NCBI Taxonomy" id="2976432"/>
    <lineage>
        <taxon>Bacteria</taxon>
        <taxon>Pseudomonadati</taxon>
        <taxon>Pseudomonadota</taxon>
        <taxon>Alphaproteobacteria</taxon>
        <taxon>Sphingomonadales</taxon>
        <taxon>Sphingomonadaceae</taxon>
        <taxon>Novosphingobium</taxon>
    </lineage>
</organism>
<gene>
    <name evidence="9" type="ORF">NZK81_04575</name>
</gene>
<dbReference type="EMBL" id="JANZXA010000002">
    <property type="protein sequence ID" value="MCT2398812.1"/>
    <property type="molecule type" value="Genomic_DNA"/>
</dbReference>
<dbReference type="Gene3D" id="2.170.130.10">
    <property type="entry name" value="TonB-dependent receptor, plug domain"/>
    <property type="match status" value="1"/>
</dbReference>
<evidence type="ECO:0000256" key="6">
    <source>
        <dbReference type="ARBA" id="ARBA00023237"/>
    </source>
</evidence>
<accession>A0ABT2I1X8</accession>
<dbReference type="NCBIfam" id="TIGR01782">
    <property type="entry name" value="TonB-Xanth-Caul"/>
    <property type="match status" value="1"/>
</dbReference>
<dbReference type="InterPro" id="IPR010104">
    <property type="entry name" value="TonB_rcpt_bac"/>
</dbReference>
<evidence type="ECO:0000256" key="5">
    <source>
        <dbReference type="ARBA" id="ARBA00023136"/>
    </source>
</evidence>
<sequence length="929" mass="104136">MYDQALLRGKNAPAIRGASSVEAALTRLLRGSGLTYRKQGKTFLVVWEKATPGAKPARKPGSAALAAPAAEDEAGHRTDIIVTGERAVDQSNIARKYEKDEIYDSVNVDDAGQLPDFNIPEAMRRIAGVSAIYDEDEGQFMTARGLPVSYNLTTFDDMVMATIGGYGDGSRNINMQAIPSTALKRLEVYKSHMSDQDLGWVGAHFNTDTRSAFDAKGLYLIVRGKLNYFTANDTPTAVPVGSHNSDNTLGYQADLTMSDHFGADDQFGFVLGASYYYKNRHQYKTQYNNLAYLGEDADGDGVGDIVAPRELRAYAYTNAIKRVGVVAKLEWKPGPMSYLAWTGALYTMNESENRFMHGIRGISESNMTVTDATSGTFKKGYGEIQAAYFPNNRRQISSKLHGDHSFDNDGKLSFDLGYSQHRLKDNAFPDVSIRTLTSISGTYDTSGTFWRLVPDAASNAAWYSAPSYVNVTSNDIRSRHSQERVIDFKADYDWHTRGEPGLGFKAGIKITDLYRTRDDGRIRGVRGTDTGITDYDFAYLSDFEISGRDGQPMLMLDYQRWQQVMGQTEDTDSSYEYDRKDDSAYGETIKAGYAMVTYADDRFKLAAGLRYEDVDVRGWYNAVEAASPHDLYSRQNINGGYNSLNPSVSLRYAPADNLRLKLAFSQTLGRPNPDQVAKSGESVSFDADDTLTSATRGNPDLKPRRSSNFDATLEYYFNGRKNLIMIGGFYKDIRDEIVTRTSVMDIVYDGILYENVRVKQPQNAENAKVWGAEAQIVLSDLSFLPKPFDRLGFNANALITGAEMQYNDDLKLDFLPYQSKFVANVAVSYEWTDRLETRVAYNFLGGYQDSVSLNSDETAVNLKSQRRWTNWETVDAKLQYKVTDKLRLQLEAKNLTDANRRKMQGPSFQYIYEENEFGRSFFLGASYRF</sequence>
<evidence type="ECO:0000256" key="2">
    <source>
        <dbReference type="ARBA" id="ARBA00022448"/>
    </source>
</evidence>
<feature type="domain" description="Secretin/TonB short N-terminal" evidence="8">
    <location>
        <begin position="1"/>
        <end position="48"/>
    </location>
</feature>
<dbReference type="Pfam" id="PF07715">
    <property type="entry name" value="Plug"/>
    <property type="match status" value="1"/>
</dbReference>
<keyword evidence="10" id="KW-1185">Reference proteome</keyword>
<keyword evidence="5 7" id="KW-0472">Membrane</keyword>
<proteinExistence type="inferred from homology"/>
<evidence type="ECO:0000256" key="3">
    <source>
        <dbReference type="ARBA" id="ARBA00022496"/>
    </source>
</evidence>
<dbReference type="PANTHER" id="PTHR40980:SF4">
    <property type="entry name" value="TONB-DEPENDENT RECEPTOR-LIKE BETA-BARREL DOMAIN-CONTAINING PROTEIN"/>
    <property type="match status" value="1"/>
</dbReference>
<keyword evidence="6" id="KW-0998">Cell outer membrane</keyword>
<dbReference type="Gene3D" id="3.55.50.30">
    <property type="match status" value="1"/>
</dbReference>
<comment type="subcellular location">
    <subcellularLocation>
        <location evidence="1 7">Cell outer membrane</location>
    </subcellularLocation>
</comment>
<keyword evidence="7" id="KW-0798">TonB box</keyword>
<evidence type="ECO:0000313" key="9">
    <source>
        <dbReference type="EMBL" id="MCT2398812.1"/>
    </source>
</evidence>
<keyword evidence="3" id="KW-0410">Iron transport</keyword>
<dbReference type="PANTHER" id="PTHR40980">
    <property type="entry name" value="PLUG DOMAIN-CONTAINING PROTEIN"/>
    <property type="match status" value="1"/>
</dbReference>